<dbReference type="CDD" id="cd00110">
    <property type="entry name" value="LamG"/>
    <property type="match status" value="2"/>
</dbReference>
<dbReference type="FunFam" id="3.30.830.10:FF:000001">
    <property type="entry name" value="Mitochondrial-processing peptidase subunit beta, mitochondrial"/>
    <property type="match status" value="1"/>
</dbReference>
<feature type="domain" description="G-protein coupled receptors family 2 profile 1" evidence="30">
    <location>
        <begin position="2041"/>
        <end position="2119"/>
    </location>
</feature>
<evidence type="ECO:0000256" key="5">
    <source>
        <dbReference type="ARBA" id="ARBA00022475"/>
    </source>
</evidence>
<dbReference type="Pfam" id="PF16489">
    <property type="entry name" value="GAIN"/>
    <property type="match status" value="1"/>
</dbReference>
<dbReference type="InterPro" id="IPR046338">
    <property type="entry name" value="GAIN_dom_sf"/>
</dbReference>
<dbReference type="SMART" id="SM00180">
    <property type="entry name" value="EGF_Lam"/>
    <property type="match status" value="2"/>
</dbReference>
<feature type="domain" description="Laminin G" evidence="26">
    <location>
        <begin position="1702"/>
        <end position="1875"/>
    </location>
</feature>
<feature type="transmembrane region" description="Helical" evidence="25">
    <location>
        <begin position="2644"/>
        <end position="2667"/>
    </location>
</feature>
<dbReference type="FunFam" id="2.10.25.10:FF:000434">
    <property type="entry name" value="Predicted protein"/>
    <property type="match status" value="1"/>
</dbReference>
<evidence type="ECO:0000259" key="27">
    <source>
        <dbReference type="PROSITE" id="PS50026"/>
    </source>
</evidence>
<evidence type="ECO:0000256" key="2">
    <source>
        <dbReference type="ARBA" id="ARBA00004173"/>
    </source>
</evidence>
<dbReference type="InterPro" id="IPR000152">
    <property type="entry name" value="EGF-type_Asp/Asn_hydroxyl_site"/>
</dbReference>
<comment type="caution">
    <text evidence="22">Lacks conserved residue(s) required for the propagation of feature annotation.</text>
</comment>
<dbReference type="PROSITE" id="PS00010">
    <property type="entry name" value="ASX_HYDROXYL"/>
    <property type="match status" value="1"/>
</dbReference>
<dbReference type="PROSITE" id="PS50026">
    <property type="entry name" value="EGF_3"/>
    <property type="match status" value="4"/>
</dbReference>
<keyword evidence="16 22" id="KW-1015">Disulfide bond</keyword>
<dbReference type="Pfam" id="PF00028">
    <property type="entry name" value="Cadherin"/>
    <property type="match status" value="8"/>
</dbReference>
<feature type="transmembrane region" description="Helical" evidence="25">
    <location>
        <begin position="2496"/>
        <end position="2514"/>
    </location>
</feature>
<dbReference type="Pfam" id="PF01825">
    <property type="entry name" value="GPS"/>
    <property type="match status" value="1"/>
</dbReference>
<feature type="domain" description="EGF-like" evidence="27">
    <location>
        <begin position="1914"/>
        <end position="1952"/>
    </location>
</feature>
<dbReference type="SMART" id="SM00112">
    <property type="entry name" value="CA"/>
    <property type="match status" value="9"/>
</dbReference>
<dbReference type="SMART" id="SM00303">
    <property type="entry name" value="GPS"/>
    <property type="match status" value="1"/>
</dbReference>
<evidence type="ECO:0000256" key="19">
    <source>
        <dbReference type="ARBA" id="ARBA00023224"/>
    </source>
</evidence>
<evidence type="ECO:0000256" key="18">
    <source>
        <dbReference type="ARBA" id="ARBA00023180"/>
    </source>
</evidence>
<dbReference type="Pfam" id="PF00053">
    <property type="entry name" value="EGF_laminin"/>
    <property type="match status" value="1"/>
</dbReference>
<evidence type="ECO:0000256" key="7">
    <source>
        <dbReference type="ARBA" id="ARBA00022692"/>
    </source>
</evidence>
<keyword evidence="11" id="KW-0130">Cell adhesion</keyword>
<dbReference type="InterPro" id="IPR000203">
    <property type="entry name" value="GPS"/>
</dbReference>
<feature type="domain" description="G-protein coupled receptors family 2 profile 2" evidence="31">
    <location>
        <begin position="2494"/>
        <end position="2668"/>
    </location>
</feature>
<dbReference type="CDD" id="cd11304">
    <property type="entry name" value="Cadherin_repeat"/>
    <property type="match status" value="9"/>
</dbReference>
<dbReference type="PROSITE" id="PS50027">
    <property type="entry name" value="EGF_LAM_2"/>
    <property type="match status" value="1"/>
</dbReference>
<feature type="domain" description="Cadherin" evidence="32">
    <location>
        <begin position="592"/>
        <end position="696"/>
    </location>
</feature>
<dbReference type="PANTHER" id="PTHR24026">
    <property type="entry name" value="FAT ATYPICAL CADHERIN-RELATED"/>
    <property type="match status" value="1"/>
</dbReference>
<evidence type="ECO:0000256" key="8">
    <source>
        <dbReference type="ARBA" id="ARBA00022729"/>
    </source>
</evidence>
<keyword evidence="19" id="KW-0807">Transducer</keyword>
<dbReference type="OrthoDB" id="26203at2759"/>
<dbReference type="Gene3D" id="1.20.1070.10">
    <property type="entry name" value="Rhodopsin 7-helix transmembrane proteins"/>
    <property type="match status" value="1"/>
</dbReference>
<feature type="domain" description="Cadherin" evidence="32">
    <location>
        <begin position="904"/>
        <end position="1009"/>
    </location>
</feature>
<feature type="domain" description="EGF-like" evidence="27">
    <location>
        <begin position="1661"/>
        <end position="1697"/>
    </location>
</feature>
<feature type="domain" description="Cadherin" evidence="32">
    <location>
        <begin position="697"/>
        <end position="801"/>
    </location>
</feature>
<evidence type="ECO:0000256" key="11">
    <source>
        <dbReference type="ARBA" id="ARBA00022889"/>
    </source>
</evidence>
<keyword evidence="5" id="KW-1003">Cell membrane</keyword>
<dbReference type="GO" id="GO:0005886">
    <property type="term" value="C:plasma membrane"/>
    <property type="evidence" value="ECO:0007669"/>
    <property type="project" value="UniProtKB-SubCell"/>
</dbReference>
<feature type="region of interest" description="Disordered" evidence="24">
    <location>
        <begin position="2783"/>
        <end position="2865"/>
    </location>
</feature>
<keyword evidence="12 25" id="KW-1133">Transmembrane helix</keyword>
<dbReference type="InterPro" id="IPR056286">
    <property type="entry name" value="Cadherin_CELSR1-3_9th"/>
</dbReference>
<dbReference type="InterPro" id="IPR001791">
    <property type="entry name" value="Laminin_G"/>
</dbReference>
<evidence type="ECO:0000313" key="34">
    <source>
        <dbReference type="Proteomes" id="UP000596742"/>
    </source>
</evidence>
<dbReference type="GO" id="GO:0005509">
    <property type="term" value="F:calcium ion binding"/>
    <property type="evidence" value="ECO:0007669"/>
    <property type="project" value="UniProtKB-UniRule"/>
</dbReference>
<dbReference type="SMART" id="SM00179">
    <property type="entry name" value="EGF_CA"/>
    <property type="match status" value="3"/>
</dbReference>
<dbReference type="InterPro" id="IPR001881">
    <property type="entry name" value="EGF-like_Ca-bd_dom"/>
</dbReference>
<evidence type="ECO:0000256" key="25">
    <source>
        <dbReference type="SAM" id="Phobius"/>
    </source>
</evidence>
<dbReference type="PROSITE" id="PS50268">
    <property type="entry name" value="CADHERIN_2"/>
    <property type="match status" value="9"/>
</dbReference>
<evidence type="ECO:0000259" key="29">
    <source>
        <dbReference type="PROSITE" id="PS50221"/>
    </source>
</evidence>
<dbReference type="Gene3D" id="2.60.40.60">
    <property type="entry name" value="Cadherins"/>
    <property type="match status" value="9"/>
</dbReference>
<dbReference type="SUPFAM" id="SSF57196">
    <property type="entry name" value="EGF/Laminin"/>
    <property type="match status" value="3"/>
</dbReference>
<keyword evidence="8" id="KW-0732">Signal</keyword>
<dbReference type="FunFam" id="2.60.40.60:FF:000024">
    <property type="entry name" value="FAT atypical cadherin 3"/>
    <property type="match status" value="1"/>
</dbReference>
<organism evidence="33 34">
    <name type="scientific">Mytilus galloprovincialis</name>
    <name type="common">Mediterranean mussel</name>
    <dbReference type="NCBI Taxonomy" id="29158"/>
    <lineage>
        <taxon>Eukaryota</taxon>
        <taxon>Metazoa</taxon>
        <taxon>Spiralia</taxon>
        <taxon>Lophotrochozoa</taxon>
        <taxon>Mollusca</taxon>
        <taxon>Bivalvia</taxon>
        <taxon>Autobranchia</taxon>
        <taxon>Pteriomorphia</taxon>
        <taxon>Mytilida</taxon>
        <taxon>Mytiloidea</taxon>
        <taxon>Mytilidae</taxon>
        <taxon>Mytilinae</taxon>
        <taxon>Mytilus</taxon>
    </lineage>
</organism>
<evidence type="ECO:0000256" key="16">
    <source>
        <dbReference type="ARBA" id="ARBA00023157"/>
    </source>
</evidence>
<evidence type="ECO:0000256" key="15">
    <source>
        <dbReference type="ARBA" id="ARBA00023136"/>
    </source>
</evidence>
<comment type="subcellular location">
    <subcellularLocation>
        <location evidence="3">Cell membrane</location>
        <topology evidence="3">Multi-pass membrane protein</topology>
    </subcellularLocation>
    <subcellularLocation>
        <location evidence="1">Membrane</location>
        <topology evidence="1">Single-pass membrane protein</topology>
    </subcellularLocation>
    <subcellularLocation>
        <location evidence="2">Mitochondrion</location>
    </subcellularLocation>
</comment>
<keyword evidence="17 33" id="KW-0675">Receptor</keyword>
<evidence type="ECO:0000256" key="3">
    <source>
        <dbReference type="ARBA" id="ARBA00004651"/>
    </source>
</evidence>
<feature type="disulfide bond" evidence="23">
    <location>
        <begin position="2011"/>
        <end position="2028"/>
    </location>
</feature>
<feature type="transmembrane region" description="Helical" evidence="25">
    <location>
        <begin position="2535"/>
        <end position="2555"/>
    </location>
</feature>
<evidence type="ECO:0000256" key="13">
    <source>
        <dbReference type="ARBA" id="ARBA00023040"/>
    </source>
</evidence>
<dbReference type="FunFam" id="2.10.25.10:FF:000011">
    <property type="entry name" value="Cadherin EGF LAG seven-pass G-type receptor"/>
    <property type="match status" value="1"/>
</dbReference>
<evidence type="ECO:0000256" key="4">
    <source>
        <dbReference type="ARBA" id="ARBA00022473"/>
    </source>
</evidence>
<dbReference type="InterPro" id="IPR020894">
    <property type="entry name" value="Cadherin_CS"/>
</dbReference>
<keyword evidence="7 25" id="KW-0812">Transmembrane</keyword>
<dbReference type="InterPro" id="IPR007863">
    <property type="entry name" value="Peptidase_M16_C"/>
</dbReference>
<dbReference type="Gene3D" id="4.10.1240.10">
    <property type="entry name" value="GPCR, family 2, extracellular hormone receptor domain"/>
    <property type="match status" value="1"/>
</dbReference>
<dbReference type="InterPro" id="IPR011249">
    <property type="entry name" value="Metalloenz_LuxS/M16"/>
</dbReference>
<keyword evidence="10 21" id="KW-0106">Calcium</keyword>
<dbReference type="Pfam" id="PF23592">
    <property type="entry name" value="Cadherin_CELSR2_9th"/>
    <property type="match status" value="1"/>
</dbReference>
<reference evidence="33" key="1">
    <citation type="submission" date="2018-11" db="EMBL/GenBank/DDBJ databases">
        <authorList>
            <person name="Alioto T."/>
            <person name="Alioto T."/>
        </authorList>
    </citation>
    <scope>NUCLEOTIDE SEQUENCE</scope>
</reference>
<feature type="transmembrane region" description="Helical" evidence="25">
    <location>
        <begin position="12"/>
        <end position="33"/>
    </location>
</feature>
<evidence type="ECO:0000259" key="30">
    <source>
        <dbReference type="PROSITE" id="PS50227"/>
    </source>
</evidence>
<protein>
    <submittedName>
        <fullName evidence="33">Cadherin EGF LAG seven-pass G-type receptor 1</fullName>
    </submittedName>
</protein>
<proteinExistence type="predicted"/>
<evidence type="ECO:0000256" key="10">
    <source>
        <dbReference type="ARBA" id="ARBA00022837"/>
    </source>
</evidence>
<gene>
    <name evidence="33" type="ORF">MGAL_10B058960</name>
</gene>
<keyword evidence="4" id="KW-0217">Developmental protein</keyword>
<dbReference type="GO" id="GO:0007156">
    <property type="term" value="P:homophilic cell adhesion via plasma membrane adhesion molecules"/>
    <property type="evidence" value="ECO:0007669"/>
    <property type="project" value="InterPro"/>
</dbReference>
<feature type="transmembrane region" description="Helical" evidence="25">
    <location>
        <begin position="2617"/>
        <end position="2638"/>
    </location>
</feature>
<dbReference type="FunFam" id="2.60.40.60:FF:000020">
    <property type="entry name" value="Dachsous cadherin-related 1b"/>
    <property type="match status" value="4"/>
</dbReference>
<dbReference type="Pfam" id="PF00002">
    <property type="entry name" value="7tm_2"/>
    <property type="match status" value="1"/>
</dbReference>
<keyword evidence="34" id="KW-1185">Reference proteome</keyword>
<dbReference type="InterPro" id="IPR001879">
    <property type="entry name" value="GPCR_2_extracellular_dom"/>
</dbReference>
<accession>A0A8B6F1B6</accession>
<dbReference type="InterPro" id="IPR032471">
    <property type="entry name" value="AGRL2-4_GAIN_subdom_A"/>
</dbReference>
<keyword evidence="14" id="KW-0496">Mitochondrion</keyword>
<dbReference type="InterPro" id="IPR002126">
    <property type="entry name" value="Cadherin-like_dom"/>
</dbReference>
<dbReference type="PROSITE" id="PS00232">
    <property type="entry name" value="CADHERIN_1"/>
    <property type="match status" value="6"/>
</dbReference>
<dbReference type="InterPro" id="IPR002049">
    <property type="entry name" value="LE_dom"/>
</dbReference>
<dbReference type="Pfam" id="PF02210">
    <property type="entry name" value="Laminin_G_2"/>
    <property type="match status" value="2"/>
</dbReference>
<feature type="domain" description="Cadherin" evidence="32">
    <location>
        <begin position="1010"/>
        <end position="1115"/>
    </location>
</feature>
<feature type="disulfide bond" evidence="22">
    <location>
        <begin position="1903"/>
        <end position="1912"/>
    </location>
</feature>
<dbReference type="PROSITE" id="PS50221">
    <property type="entry name" value="GAIN_B"/>
    <property type="match status" value="1"/>
</dbReference>
<feature type="disulfide bond" evidence="22">
    <location>
        <begin position="1942"/>
        <end position="1951"/>
    </location>
</feature>
<dbReference type="InterPro" id="IPR057244">
    <property type="entry name" value="GAIN_B"/>
</dbReference>
<evidence type="ECO:0000259" key="31">
    <source>
        <dbReference type="PROSITE" id="PS50261"/>
    </source>
</evidence>
<keyword evidence="9" id="KW-0677">Repeat</keyword>
<evidence type="ECO:0000259" key="28">
    <source>
        <dbReference type="PROSITE" id="PS50027"/>
    </source>
</evidence>
<dbReference type="CDD" id="cd00055">
    <property type="entry name" value="EGF_Lam"/>
    <property type="match status" value="1"/>
</dbReference>
<feature type="disulfide bond" evidence="23">
    <location>
        <begin position="2030"/>
        <end position="2039"/>
    </location>
</feature>
<keyword evidence="20 23" id="KW-0424">Laminin EGF-like domain</keyword>
<sequence length="3193" mass="357199">MDGFSNILKKCALYIFVSLILNTSCIYCILIKVSDHLIPGTKVFDSQHGKGWTYSIYNENLRDFSNDLLVINSNTGAVYLNKPVNCEQYDNPMYYSILSKKSSHLDKSSNISRTPLKLILEGQKCKVPNHRKFGRRKVSDVHQIKIQKKFKKCFSQYQNILTLMDLTSFNHQTCKILDVSFDSPSYSFNTDIGAIFTTKEICFKSSNITLFGNVLVSCQNKLEMVPISILLQNMQDSDNFDVMSFEEIDMKLNVHQRFRRQTQNQEPSFAQQQYIANVKEEQNPGVTVISIIATDPDSGDAGTLTYTMSAQSDQRSDEMFAINPITGTVNTTKKLDRESIQTHYFKVVATDNGQPQRNAYTLLIVKVIDVNDHKPAFDENVYYQNLQENVQLGTTVITIRATDGDQGDNAVITYRIINPTGNNDAFMIDPSSGSVTTKQMIDREKIDAYQLLVQAIDNADVTSRMSSTATLNLKVLDENDNKPVFNQSSYTVTISEDHNYSNDPVIATVLATDMDSGVNKLITYDIIGDTGNTFSVNRNTGQLSLLRSLDYESKKEYVVNIRATDGGSPPEISTVTVTIDVKDVNDNDPEFYSAPYQESVLENVAINSSVVFVAAHDADSGENGEIEYSIINMPVNFPFRINPKNGEIIVKSALDREAVENYNFVVMAKDKGNPRRSATTDVQITIRDVNDNNPKFVKKSYNASVPEDAPITHRILNVMATDADAGENALITYSIYSGDNLGMFRISPSNGEGLITLAGKLDFKVQGRYILTIRATDSQGLFDTAEVTIKVLDTNQNRPEFQGTPYTFQVDENTQVGTSVYKVLALDKDSGENARISYQLHDTTNFAIEANTGVITTRVTLDREVMQGTTFVVTASDHGIPALTATTDIQVHIGDVNDNAPIFNKRSYIAAVSEDVTVGTLVVEISASDKDIDQNAKILYTFDNGNSGNGDFEIDGGSGKIRTAKLLDREVVPVYHLKAYAKDLGVPSQSTAVNITINIKDVNDNSPDFGQQEKEIYVPENTPIKTVIDYFSASDPDEGANAIVEYEIQNTLDYKFFELDYKHGEQAKLKNLIKFDYESNRKRYQIEVLATSTPFFSRLKININVQDVNDNKPVLKDFSIIFNNYNEKFITGVIGRIPAYDPDESDRNKLVYNFTMGNEANFLHLNSTTGEITLDDRLNSDIPRNGTLKVKVSDGLNEAKATCYLYVRYVSMEMLQNSVTIRLSNVTIAAFMSPLYDFFVDALANILKTEDRFLYVINIENDTDVKSQVLNVSVSVKKNDGTFYNAEYIQEQIYIHRVVLAELSTLEVLPFDDNECLVEMCPYFDNCISSLSYGSAEPFISSDMMLFRPIRPGNGYKCVCPLGFAGNSSAFCSLEVDLCYSNPCRNNGQCIRKEGGFTCKCAQNFAGKFCEINTKEKFDVTNCPNDLCQNSFPCVPLINGGFRCDGCQQIHYNEFCQLTTRRFTKGSYLTFPSLKSRNRFSIELRFATQAKNALLFYNGRFNEKHDYIALEIIDEQVQFSFSLGNNTIIVNTNVQGGVSNGQWTWVSVDYLNRTATLTVGEDCDTAITVKYGHRLSSTYRCAAEGKSVLPSICDNPSESCFRLFDLTGPLQIGGLPKLPAQFQIQTKDFDGCIKDFYLDNALLDLNQSVASVGTSPGCDAKKHFCIGDPCKNGGTCYEGWGTYICQCGPNKKGKDCTVDISEGPRRLEGTGYLSYQPSSLPSPTIYLDWHNGISFRTRSTNGVLMHIAITGGISVLMQLEDGYIHYNYTDNNVNVGFVFDHVKVNDGTWHYFEVRWLKVSSELIQILDYGHWTKTFTIQPTIAGKQIQQVIVGGQRLGTGPVTNQFTGCVQNALVGNNGYTGLTKPDVHQAREGCIVDNPCSNNPCSNGATCVNEWEQYSCKCPPGTIGPNCQDICQNYNPCENFAFCRSPSPNLYGYHCECGELQSGQYCDEVLLQPCPDNWYGFPICGPCNCPEDKGFSGHCGTTKRECRCKSNHYRPVGSDRCLPCDCYMKGAINDTCHPVTGQCPCMESVVGRQCNQCESPYAGITLQEKEEGCKVMFDVCPRNYIGNVWWDGTQYGYVRIRDCPHGGKGDAKRNCSHETRLWGEPDFTNCTSSGLTKLLEQIRLIEEGKLKLNPFVAKTTMKTLAESLQAAQILFGQDLDISYRIIMTLLDYELKQTGMNLTSEQDGKYVQNLLDALSVILDPQYSEDWKRLQTSDVLLQKLETYTEKLLTTLDELHKIPYSVVSARVVLMMDTVNKSNFSSLEIPKFDNIVQKSTYDDETHVDLPSAVLFSEQSVSAEENPALLSQIFENRHVPQSHIAFVMYKTLGNLLPNRYQEDVRIVSDRPVNLNGPLVTIKIRDQGQIHSGGLKHPIKLTFKQAVNNNRTDPQCVFWQFKGVGQWSNQGCMVESRYELDVKEINPEDPTDVKVIKQMYVVCSCNHMTSFGLMMDEAEKEYVAEGAVSLEVVCFIELAFVVGVYRVETKLHVWCKLVAIALHFFHLSAFSWLFVEMLHLYRRLVEIREINYGAMKFYYLIGYVVPGIVVGFSVGLYTDAYGTSQFCWLDITQPFIWTFAGPVMVGALSCIVVTILGFHATTREKVHVSNISSHRCRILCGVFLLLLLGLNWIIGLLSVNYDSTALYYVYAVVVMAQGLFMLLAYVIGDTKVRAQVRRQWLKCQGRNIKSQENLVGKGLPVSRSALAYRNEASYEGNINRTSVGITASSTTSRSTSKNSGGLYKGEDYLCSTTSTSGHVPGALYPNKKTALTPYAYDPKAYMQKRSKEQEIDETGRVKHPNDSDSDSDASEGNISLELASSHSSDEDDDDDNITSWEKQMSKNKTVEDAKEQIRKKKREKEDADKQLPVTDNAQMFNNNPQFNHWPGDPHLANHQINESDFRPADPYSIQHTMSSVPPDVTLHAQEFQGHRDYIIPPTRTDSLLNDSSSISKVSSVMANLPSERVKVQVLTHNGSISSDSECSNETTVRVRDDTMPLAHVAIAVEGCGWTNPDNIALMVANTLIGSWDRSFGAGANMASQLASQSASMNLCHSFQSFNTCYTDTGLWGMYFVCAREQVEGMMTAVQREWMRLCRRKISPVELERAKRLLKTNMLLQLDGSTPACEDIGRQMLCYGRRIPFSEIEARIDAVDTRVLKSVCTKYLYDKCPAVAAVGPVEALPIYSRLRSEMYSLQV</sequence>
<dbReference type="SMART" id="SM00282">
    <property type="entry name" value="LamG"/>
    <property type="match status" value="2"/>
</dbReference>
<evidence type="ECO:0000256" key="22">
    <source>
        <dbReference type="PROSITE-ProRule" id="PRU00076"/>
    </source>
</evidence>
<feature type="domain" description="Cadherin" evidence="32">
    <location>
        <begin position="378"/>
        <end position="485"/>
    </location>
</feature>
<evidence type="ECO:0000256" key="24">
    <source>
        <dbReference type="SAM" id="MobiDB-lite"/>
    </source>
</evidence>
<evidence type="ECO:0000256" key="12">
    <source>
        <dbReference type="ARBA" id="ARBA00022989"/>
    </source>
</evidence>
<feature type="disulfide bond" evidence="23">
    <location>
        <begin position="2009"/>
        <end position="2021"/>
    </location>
</feature>
<dbReference type="GO" id="GO:0005739">
    <property type="term" value="C:mitochondrion"/>
    <property type="evidence" value="ECO:0007669"/>
    <property type="project" value="UniProtKB-SubCell"/>
</dbReference>
<dbReference type="PROSITE" id="PS00022">
    <property type="entry name" value="EGF_1"/>
    <property type="match status" value="4"/>
</dbReference>
<dbReference type="InterPro" id="IPR036445">
    <property type="entry name" value="GPCR_2_extracell_dom_sf"/>
</dbReference>
<dbReference type="PROSITE" id="PS50227">
    <property type="entry name" value="G_PROTEIN_RECEP_F2_3"/>
    <property type="match status" value="1"/>
</dbReference>
<evidence type="ECO:0000256" key="1">
    <source>
        <dbReference type="ARBA" id="ARBA00004167"/>
    </source>
</evidence>
<dbReference type="GO" id="GO:0007166">
    <property type="term" value="P:cell surface receptor signaling pathway"/>
    <property type="evidence" value="ECO:0007669"/>
    <property type="project" value="InterPro"/>
</dbReference>
<keyword evidence="15 25" id="KW-0472">Membrane</keyword>
<dbReference type="InterPro" id="IPR000742">
    <property type="entry name" value="EGF"/>
</dbReference>
<dbReference type="Gene3D" id="2.10.25.10">
    <property type="entry name" value="Laminin"/>
    <property type="match status" value="4"/>
</dbReference>
<feature type="domain" description="Cadherin" evidence="32">
    <location>
        <begin position="1134"/>
        <end position="1236"/>
    </location>
</feature>
<dbReference type="PANTHER" id="PTHR24026:SF51">
    <property type="entry name" value="PROTOCADHERIN-LIKE WING POLARITY PROTEIN STAN"/>
    <property type="match status" value="1"/>
</dbReference>
<feature type="transmembrane region" description="Helical" evidence="25">
    <location>
        <begin position="2575"/>
        <end position="2597"/>
    </location>
</feature>
<name>A0A8B6F1B6_MYTGA</name>
<evidence type="ECO:0000259" key="26">
    <source>
        <dbReference type="PROSITE" id="PS50025"/>
    </source>
</evidence>
<keyword evidence="18" id="KW-0325">Glycoprotein</keyword>
<dbReference type="Pfam" id="PF00008">
    <property type="entry name" value="EGF"/>
    <property type="match status" value="2"/>
</dbReference>
<feature type="domain" description="Cadherin" evidence="32">
    <location>
        <begin position="270"/>
        <end position="377"/>
    </location>
</feature>
<dbReference type="SUPFAM" id="SSF49313">
    <property type="entry name" value="Cadherin-like"/>
    <property type="match status" value="9"/>
</dbReference>
<dbReference type="SUPFAM" id="SSF63411">
    <property type="entry name" value="LuxS/MPP-like metallohydrolase"/>
    <property type="match status" value="1"/>
</dbReference>
<dbReference type="Gene3D" id="3.30.830.10">
    <property type="entry name" value="Metalloenzyme, LuxS/M16 peptidase-like"/>
    <property type="match status" value="1"/>
</dbReference>
<feature type="domain" description="Cadherin" evidence="32">
    <location>
        <begin position="802"/>
        <end position="903"/>
    </location>
</feature>
<feature type="disulfide bond" evidence="22">
    <location>
        <begin position="1401"/>
        <end position="1410"/>
    </location>
</feature>
<dbReference type="PROSITE" id="PS50025">
    <property type="entry name" value="LAM_G_DOMAIN"/>
    <property type="match status" value="2"/>
</dbReference>
<dbReference type="FunFam" id="2.60.40.60:FF:000010">
    <property type="entry name" value="Cadherin EGF LAG seven-pass G-type receptor 3"/>
    <property type="match status" value="2"/>
</dbReference>
<dbReference type="SUPFAM" id="SSF49899">
    <property type="entry name" value="Concanavalin A-like lectins/glucanases"/>
    <property type="match status" value="2"/>
</dbReference>
<evidence type="ECO:0000256" key="21">
    <source>
        <dbReference type="PROSITE-ProRule" id="PRU00043"/>
    </source>
</evidence>
<feature type="domain" description="GAIN-B" evidence="29">
    <location>
        <begin position="2279"/>
        <end position="2460"/>
    </location>
</feature>
<evidence type="ECO:0000256" key="23">
    <source>
        <dbReference type="PROSITE-ProRule" id="PRU00460"/>
    </source>
</evidence>
<dbReference type="SMART" id="SM00181">
    <property type="entry name" value="EGF"/>
    <property type="match status" value="6"/>
</dbReference>
<feature type="disulfide bond" evidence="22">
    <location>
        <begin position="1687"/>
        <end position="1696"/>
    </location>
</feature>
<feature type="domain" description="Laminin EGF-like" evidence="28">
    <location>
        <begin position="2009"/>
        <end position="2060"/>
    </location>
</feature>
<evidence type="ECO:0000256" key="9">
    <source>
        <dbReference type="ARBA" id="ARBA00022737"/>
    </source>
</evidence>
<feature type="domain" description="EGF-like" evidence="27">
    <location>
        <begin position="1375"/>
        <end position="1411"/>
    </location>
</feature>
<feature type="domain" description="EGF-like" evidence="27">
    <location>
        <begin position="1877"/>
        <end position="1913"/>
    </location>
</feature>
<dbReference type="PROSITE" id="PS50261">
    <property type="entry name" value="G_PROTEIN_RECEP_F2_4"/>
    <property type="match status" value="1"/>
</dbReference>
<evidence type="ECO:0000256" key="14">
    <source>
        <dbReference type="ARBA" id="ARBA00023128"/>
    </source>
</evidence>
<dbReference type="Proteomes" id="UP000596742">
    <property type="component" value="Unassembled WGS sequence"/>
</dbReference>
<dbReference type="PROSITE" id="PS01248">
    <property type="entry name" value="EGF_LAM_1"/>
    <property type="match status" value="1"/>
</dbReference>
<keyword evidence="13" id="KW-0297">G-protein coupled receptor</keyword>
<dbReference type="FunFam" id="2.10.25.10:FF:000095">
    <property type="entry name" value="Notch, isoform B"/>
    <property type="match status" value="1"/>
</dbReference>
<dbReference type="PRINTS" id="PR00205">
    <property type="entry name" value="CADHERIN"/>
</dbReference>
<feature type="domain" description="Cadherin" evidence="32">
    <location>
        <begin position="486"/>
        <end position="591"/>
    </location>
</feature>
<evidence type="ECO:0000313" key="33">
    <source>
        <dbReference type="EMBL" id="VDI42080.1"/>
    </source>
</evidence>
<dbReference type="EMBL" id="UYJE01005981">
    <property type="protein sequence ID" value="VDI42080.1"/>
    <property type="molecule type" value="Genomic_DNA"/>
</dbReference>
<keyword evidence="6 22" id="KW-0245">EGF-like domain</keyword>
<dbReference type="InterPro" id="IPR017981">
    <property type="entry name" value="GPCR_2-like_7TM"/>
</dbReference>
<dbReference type="InterPro" id="IPR000832">
    <property type="entry name" value="GPCR_2_secretin-like"/>
</dbReference>
<comment type="caution">
    <text evidence="33">The sequence shown here is derived from an EMBL/GenBank/DDBJ whole genome shotgun (WGS) entry which is preliminary data.</text>
</comment>
<evidence type="ECO:0000259" key="32">
    <source>
        <dbReference type="PROSITE" id="PS50268"/>
    </source>
</evidence>
<dbReference type="Gene3D" id="2.60.220.50">
    <property type="match status" value="1"/>
</dbReference>
<evidence type="ECO:0000256" key="6">
    <source>
        <dbReference type="ARBA" id="ARBA00022536"/>
    </source>
</evidence>
<feature type="compositionally biased region" description="Basic and acidic residues" evidence="24">
    <location>
        <begin position="2784"/>
        <end position="2801"/>
    </location>
</feature>
<dbReference type="Pfam" id="PF05193">
    <property type="entry name" value="Peptidase_M16_C"/>
    <property type="match status" value="1"/>
</dbReference>
<dbReference type="InterPro" id="IPR015919">
    <property type="entry name" value="Cadherin-like_sf"/>
</dbReference>
<dbReference type="InterPro" id="IPR013320">
    <property type="entry name" value="ConA-like_dom_sf"/>
</dbReference>
<dbReference type="Gene3D" id="2.60.120.200">
    <property type="match status" value="2"/>
</dbReference>
<evidence type="ECO:0000256" key="17">
    <source>
        <dbReference type="ARBA" id="ARBA00023170"/>
    </source>
</evidence>
<dbReference type="FunFam" id="2.60.40.60:FF:000092">
    <property type="entry name" value="Protocadherin 8"/>
    <property type="match status" value="1"/>
</dbReference>
<evidence type="ECO:0000256" key="20">
    <source>
        <dbReference type="ARBA" id="ARBA00023292"/>
    </source>
</evidence>
<dbReference type="CDD" id="cd00054">
    <property type="entry name" value="EGF_CA"/>
    <property type="match status" value="3"/>
</dbReference>
<dbReference type="GO" id="GO:0004930">
    <property type="term" value="F:G protein-coupled receptor activity"/>
    <property type="evidence" value="ECO:0007669"/>
    <property type="project" value="UniProtKB-KW"/>
</dbReference>
<feature type="domain" description="Laminin G" evidence="26">
    <location>
        <begin position="1458"/>
        <end position="1658"/>
    </location>
</feature>